<dbReference type="EMBL" id="JACIBY010000001">
    <property type="protein sequence ID" value="MBB3836512.1"/>
    <property type="molecule type" value="Genomic_DNA"/>
</dbReference>
<organism evidence="3 4">
    <name type="scientific">Runella defluvii</name>
    <dbReference type="NCBI Taxonomy" id="370973"/>
    <lineage>
        <taxon>Bacteria</taxon>
        <taxon>Pseudomonadati</taxon>
        <taxon>Bacteroidota</taxon>
        <taxon>Cytophagia</taxon>
        <taxon>Cytophagales</taxon>
        <taxon>Spirosomataceae</taxon>
        <taxon>Runella</taxon>
    </lineage>
</organism>
<keyword evidence="1" id="KW-0560">Oxidoreductase</keyword>
<dbReference type="Pfam" id="PF03807">
    <property type="entry name" value="F420_oxidored"/>
    <property type="match status" value="1"/>
</dbReference>
<dbReference type="Proteomes" id="UP000541352">
    <property type="component" value="Unassembled WGS sequence"/>
</dbReference>
<dbReference type="Gene3D" id="3.40.50.720">
    <property type="entry name" value="NAD(P)-binding Rossmann-like Domain"/>
    <property type="match status" value="1"/>
</dbReference>
<name>A0A7W5ZFQ5_9BACT</name>
<dbReference type="PANTHER" id="PTHR14239">
    <property type="entry name" value="DUDULIN-RELATED"/>
    <property type="match status" value="1"/>
</dbReference>
<dbReference type="InterPro" id="IPR036291">
    <property type="entry name" value="NAD(P)-bd_dom_sf"/>
</dbReference>
<dbReference type="SUPFAM" id="SSF51735">
    <property type="entry name" value="NAD(P)-binding Rossmann-fold domains"/>
    <property type="match status" value="1"/>
</dbReference>
<dbReference type="AlphaFoldDB" id="A0A7W5ZFQ5"/>
<gene>
    <name evidence="3" type="ORF">FHS57_000494</name>
</gene>
<reference evidence="3 4" key="1">
    <citation type="submission" date="2020-08" db="EMBL/GenBank/DDBJ databases">
        <title>Genomic Encyclopedia of Type Strains, Phase IV (KMG-IV): sequencing the most valuable type-strain genomes for metagenomic binning, comparative biology and taxonomic classification.</title>
        <authorList>
            <person name="Goeker M."/>
        </authorList>
    </citation>
    <scope>NUCLEOTIDE SEQUENCE [LARGE SCALE GENOMIC DNA]</scope>
    <source>
        <strain evidence="3 4">DSM 17976</strain>
    </source>
</reference>
<feature type="domain" description="Pyrroline-5-carboxylate reductase catalytic N-terminal" evidence="2">
    <location>
        <begin position="2"/>
        <end position="92"/>
    </location>
</feature>
<protein>
    <recommendedName>
        <fullName evidence="2">Pyrroline-5-carboxylate reductase catalytic N-terminal domain-containing protein</fullName>
    </recommendedName>
</protein>
<dbReference type="GO" id="GO:0016491">
    <property type="term" value="F:oxidoreductase activity"/>
    <property type="evidence" value="ECO:0007669"/>
    <property type="project" value="UniProtKB-KW"/>
</dbReference>
<dbReference type="InterPro" id="IPR051267">
    <property type="entry name" value="STEAP_metalloreductase"/>
</dbReference>
<evidence type="ECO:0000259" key="2">
    <source>
        <dbReference type="Pfam" id="PF03807"/>
    </source>
</evidence>
<dbReference type="RefSeq" id="WP_183971254.1">
    <property type="nucleotide sequence ID" value="NZ_JACIBY010000001.1"/>
</dbReference>
<comment type="caution">
    <text evidence="3">The sequence shown here is derived from an EMBL/GenBank/DDBJ whole genome shotgun (WGS) entry which is preliminary data.</text>
</comment>
<evidence type="ECO:0000313" key="3">
    <source>
        <dbReference type="EMBL" id="MBB3836512.1"/>
    </source>
</evidence>
<dbReference type="InterPro" id="IPR028939">
    <property type="entry name" value="P5C_Rdtase_cat_N"/>
</dbReference>
<proteinExistence type="predicted"/>
<keyword evidence="4" id="KW-1185">Reference proteome</keyword>
<evidence type="ECO:0000256" key="1">
    <source>
        <dbReference type="ARBA" id="ARBA00023002"/>
    </source>
</evidence>
<evidence type="ECO:0000313" key="4">
    <source>
        <dbReference type="Proteomes" id="UP000541352"/>
    </source>
</evidence>
<accession>A0A7W5ZFQ5</accession>
<sequence>MKIAIIGSGNVGGALAQKFIGAGHTVLMGAKFPLSDKSIKLATQIGEDRFTSIESAVQQCDIIVLATPAPLASEVAQSLGNTTGKVIIDTMNIVMGRGPAGFTNTSEAILANTATTDVVKCFNTTGFNNMLDPTYGDHAIDAFVAGDSEKGKAIASQLALDAGFGACYDVGGNDKFQLMEQFAFFWINLAMFKGQGRDIGFKLMRR</sequence>